<dbReference type="GO" id="GO:0005737">
    <property type="term" value="C:cytoplasm"/>
    <property type="evidence" value="ECO:0007669"/>
    <property type="project" value="UniProtKB-SubCell"/>
</dbReference>
<sequence length="558" mass="64709">MSFQIATTGNGSNESSTDSSTDGEDQDEPSSVIQERDVEDVLSNFRKKWQKELETSPKTVQTRDVEAEIEHDFETKAKTLFLSGVEMEKAGQLYEAIQFYRRAVQLVPDIEFRLDNLTKNKPARDRNLSEGENSVKEESNESDGDNEEIKDGELLQHIQKKTSKMSAICVPKNEQKSTHISVLPMEMMLYILRWVVTSDLDLRSLEMFSMVCRGFYLCARDSEVWRLACLRVWGLNCGSSPYNYLSWRQMFIERARLQFNGCYIGKTTYIRHGENSFQDQFYRPWHLVAYYRYLRFFPEGVVLVLTSSEEPAQCVSQMKHRNARSPILRGYYRLKDDKVTVVVTRQDNNKHLQFKKTAKRRGADLRDTAEQTFHMELQIKSTNKKRHVQLVWTHYSIFTRTLKGDESTSNFDLVSNRFPPFWFSRVKSYTSESESILQGLTCTHDVRQPFLENDAPRHRYPVQPTSQRKSPRPIKSLHDLTYLYHNNSKTGNSGEQCPRHRGRNSSCAQAILLNGSRPHNLASEMQRPGTSQRGHQRAALHSTRDIHARSRIVATCME</sequence>
<evidence type="ECO:0000256" key="2">
    <source>
        <dbReference type="ARBA" id="ARBA00004906"/>
    </source>
</evidence>
<evidence type="ECO:0000256" key="7">
    <source>
        <dbReference type="PROSITE-ProRule" id="PRU00339"/>
    </source>
</evidence>
<gene>
    <name evidence="10" type="ORF">GEV33_011545</name>
</gene>
<evidence type="ECO:0000313" key="11">
    <source>
        <dbReference type="Proteomes" id="UP000719412"/>
    </source>
</evidence>
<dbReference type="EMBL" id="JABDTM020026943">
    <property type="protein sequence ID" value="KAH0811244.1"/>
    <property type="molecule type" value="Genomic_DNA"/>
</dbReference>
<feature type="region of interest" description="Disordered" evidence="8">
    <location>
        <begin position="1"/>
        <end position="37"/>
    </location>
</feature>
<feature type="compositionally biased region" description="Low complexity" evidence="8">
    <location>
        <begin position="7"/>
        <end position="20"/>
    </location>
</feature>
<reference evidence="10" key="2">
    <citation type="submission" date="2021-08" db="EMBL/GenBank/DDBJ databases">
        <authorList>
            <person name="Eriksson T."/>
        </authorList>
    </citation>
    <scope>NUCLEOTIDE SEQUENCE</scope>
    <source>
        <strain evidence="10">Stoneville</strain>
        <tissue evidence="10">Whole head</tissue>
    </source>
</reference>
<dbReference type="SUPFAM" id="SSF81383">
    <property type="entry name" value="F-box domain"/>
    <property type="match status" value="1"/>
</dbReference>
<dbReference type="GO" id="GO:0031146">
    <property type="term" value="P:SCF-dependent proteasomal ubiquitin-dependent protein catabolic process"/>
    <property type="evidence" value="ECO:0007669"/>
    <property type="project" value="TreeGrafter"/>
</dbReference>
<evidence type="ECO:0000256" key="5">
    <source>
        <dbReference type="ARBA" id="ARBA00022786"/>
    </source>
</evidence>
<reference evidence="10" key="1">
    <citation type="journal article" date="2020" name="J Insects Food Feed">
        <title>The yellow mealworm (Tenebrio molitor) genome: a resource for the emerging insects as food and feed industry.</title>
        <authorList>
            <person name="Eriksson T."/>
            <person name="Andere A."/>
            <person name="Kelstrup H."/>
            <person name="Emery V."/>
            <person name="Picard C."/>
        </authorList>
    </citation>
    <scope>NUCLEOTIDE SEQUENCE</scope>
    <source>
        <strain evidence="10">Stoneville</strain>
        <tissue evidence="10">Whole head</tissue>
    </source>
</reference>
<feature type="compositionally biased region" description="Basic and acidic residues" evidence="8">
    <location>
        <begin position="121"/>
        <end position="139"/>
    </location>
</feature>
<evidence type="ECO:0000256" key="3">
    <source>
        <dbReference type="ARBA" id="ARBA00019775"/>
    </source>
</evidence>
<feature type="region of interest" description="Disordered" evidence="8">
    <location>
        <begin position="521"/>
        <end position="543"/>
    </location>
</feature>
<evidence type="ECO:0000256" key="6">
    <source>
        <dbReference type="ARBA" id="ARBA00022803"/>
    </source>
</evidence>
<dbReference type="GO" id="GO:0019005">
    <property type="term" value="C:SCF ubiquitin ligase complex"/>
    <property type="evidence" value="ECO:0007669"/>
    <property type="project" value="TreeGrafter"/>
</dbReference>
<evidence type="ECO:0000313" key="10">
    <source>
        <dbReference type="EMBL" id="KAH0811244.1"/>
    </source>
</evidence>
<keyword evidence="6 7" id="KW-0802">TPR repeat</keyword>
<organism evidence="10 11">
    <name type="scientific">Tenebrio molitor</name>
    <name type="common">Yellow mealworm beetle</name>
    <dbReference type="NCBI Taxonomy" id="7067"/>
    <lineage>
        <taxon>Eukaryota</taxon>
        <taxon>Metazoa</taxon>
        <taxon>Ecdysozoa</taxon>
        <taxon>Arthropoda</taxon>
        <taxon>Hexapoda</taxon>
        <taxon>Insecta</taxon>
        <taxon>Pterygota</taxon>
        <taxon>Neoptera</taxon>
        <taxon>Endopterygota</taxon>
        <taxon>Coleoptera</taxon>
        <taxon>Polyphaga</taxon>
        <taxon>Cucujiformia</taxon>
        <taxon>Tenebrionidae</taxon>
        <taxon>Tenebrio</taxon>
    </lineage>
</organism>
<keyword evidence="11" id="KW-1185">Reference proteome</keyword>
<comment type="caution">
    <text evidence="10">The sequence shown here is derived from an EMBL/GenBank/DDBJ whole genome shotgun (WGS) entry which is preliminary data.</text>
</comment>
<dbReference type="InterPro" id="IPR019734">
    <property type="entry name" value="TPR_rpt"/>
</dbReference>
<feature type="domain" description="F-box protein Hrt3/FBXO9 C-terminal" evidence="9">
    <location>
        <begin position="246"/>
        <end position="350"/>
    </location>
</feature>
<dbReference type="FunFam" id="1.20.1280.50:FF:000012">
    <property type="entry name" value="F-box only protein 9"/>
    <property type="match status" value="1"/>
</dbReference>
<dbReference type="PANTHER" id="PTHR12874">
    <property type="entry name" value="F-BOX ONLY PROTEIN 48-RELATED"/>
    <property type="match status" value="1"/>
</dbReference>
<dbReference type="InterPro" id="IPR045464">
    <property type="entry name" value="Hrt3/FBXO9_C"/>
</dbReference>
<keyword evidence="5" id="KW-0833">Ubl conjugation pathway</keyword>
<evidence type="ECO:0000256" key="4">
    <source>
        <dbReference type="ARBA" id="ARBA00022490"/>
    </source>
</evidence>
<comment type="pathway">
    <text evidence="2">Protein modification; protein ubiquitination.</text>
</comment>
<feature type="repeat" description="TPR" evidence="7">
    <location>
        <begin position="77"/>
        <end position="110"/>
    </location>
</feature>
<keyword evidence="4" id="KW-0963">Cytoplasm</keyword>
<proteinExistence type="predicted"/>
<dbReference type="PROSITE" id="PS50005">
    <property type="entry name" value="TPR"/>
    <property type="match status" value="1"/>
</dbReference>
<comment type="subcellular location">
    <subcellularLocation>
        <location evidence="1">Cytoplasm</location>
    </subcellularLocation>
</comment>
<accession>A0A8J6HAK7</accession>
<evidence type="ECO:0000259" key="9">
    <source>
        <dbReference type="Pfam" id="PF19270"/>
    </source>
</evidence>
<dbReference type="Proteomes" id="UP000719412">
    <property type="component" value="Unassembled WGS sequence"/>
</dbReference>
<dbReference type="PANTHER" id="PTHR12874:SF29">
    <property type="entry name" value="F-BOX ONLY PROTEIN 9"/>
    <property type="match status" value="1"/>
</dbReference>
<dbReference type="CDD" id="cd22089">
    <property type="entry name" value="F-box_FBXO9"/>
    <property type="match status" value="1"/>
</dbReference>
<feature type="region of interest" description="Disordered" evidence="8">
    <location>
        <begin position="121"/>
        <end position="149"/>
    </location>
</feature>
<dbReference type="Pfam" id="PF19270">
    <property type="entry name" value="FBO_C"/>
    <property type="match status" value="1"/>
</dbReference>
<protein>
    <recommendedName>
        <fullName evidence="3">F-box only protein 9</fullName>
    </recommendedName>
</protein>
<dbReference type="InterPro" id="IPR036047">
    <property type="entry name" value="F-box-like_dom_sf"/>
</dbReference>
<dbReference type="AlphaFoldDB" id="A0A8J6HAK7"/>
<name>A0A8J6HAK7_TENMO</name>
<dbReference type="Gene3D" id="1.20.1280.50">
    <property type="match status" value="1"/>
</dbReference>
<evidence type="ECO:0000256" key="8">
    <source>
        <dbReference type="SAM" id="MobiDB-lite"/>
    </source>
</evidence>
<evidence type="ECO:0000256" key="1">
    <source>
        <dbReference type="ARBA" id="ARBA00004496"/>
    </source>
</evidence>